<dbReference type="Proteomes" id="UP001596116">
    <property type="component" value="Unassembled WGS sequence"/>
</dbReference>
<protein>
    <recommendedName>
        <fullName evidence="4">Phage holin family protein</fullName>
    </recommendedName>
</protein>
<dbReference type="RefSeq" id="WP_379881615.1">
    <property type="nucleotide sequence ID" value="NZ_JBHPON010000002.1"/>
</dbReference>
<evidence type="ECO:0000313" key="2">
    <source>
        <dbReference type="EMBL" id="MFC6037141.1"/>
    </source>
</evidence>
<gene>
    <name evidence="2" type="ORF">ACFMB1_16415</name>
</gene>
<evidence type="ECO:0000313" key="3">
    <source>
        <dbReference type="Proteomes" id="UP001596116"/>
    </source>
</evidence>
<organism evidence="2 3">
    <name type="scientific">Hyphococcus aureus</name>
    <dbReference type="NCBI Taxonomy" id="2666033"/>
    <lineage>
        <taxon>Bacteria</taxon>
        <taxon>Pseudomonadati</taxon>
        <taxon>Pseudomonadota</taxon>
        <taxon>Alphaproteobacteria</taxon>
        <taxon>Parvularculales</taxon>
        <taxon>Parvularculaceae</taxon>
        <taxon>Hyphococcus</taxon>
    </lineage>
</organism>
<keyword evidence="1" id="KW-0812">Transmembrane</keyword>
<reference evidence="2 3" key="1">
    <citation type="submission" date="2024-09" db="EMBL/GenBank/DDBJ databases">
        <authorList>
            <person name="Zhang Z.-H."/>
        </authorList>
    </citation>
    <scope>NUCLEOTIDE SEQUENCE [LARGE SCALE GENOMIC DNA]</scope>
    <source>
        <strain evidence="2 3">HHTR114</strain>
    </source>
</reference>
<keyword evidence="1" id="KW-1133">Transmembrane helix</keyword>
<comment type="caution">
    <text evidence="2">The sequence shown here is derived from an EMBL/GenBank/DDBJ whole genome shotgun (WGS) entry which is preliminary data.</text>
</comment>
<accession>A0ABW1KYI5</accession>
<keyword evidence="3" id="KW-1185">Reference proteome</keyword>
<dbReference type="EMBL" id="JBHPON010000002">
    <property type="protein sequence ID" value="MFC6037141.1"/>
    <property type="molecule type" value="Genomic_DNA"/>
</dbReference>
<keyword evidence="1" id="KW-0472">Membrane</keyword>
<sequence length="129" mass="14256">MMREQMKQTLEQLEAFKQSKAAQKFHGADHAFGRIVGGLKAIVWGFAGATAWLLSDFAVNNSDGWLTFAATVIAAAAILYCVWRAYRGLFHAPRISEVLVDEVMDRVKPVEKGLGAAAEFHKRFRGKSA</sequence>
<evidence type="ECO:0000256" key="1">
    <source>
        <dbReference type="SAM" id="Phobius"/>
    </source>
</evidence>
<name>A0ABW1KYI5_9PROT</name>
<feature type="transmembrane region" description="Helical" evidence="1">
    <location>
        <begin position="41"/>
        <end position="59"/>
    </location>
</feature>
<feature type="transmembrane region" description="Helical" evidence="1">
    <location>
        <begin position="65"/>
        <end position="86"/>
    </location>
</feature>
<evidence type="ECO:0008006" key="4">
    <source>
        <dbReference type="Google" id="ProtNLM"/>
    </source>
</evidence>
<proteinExistence type="predicted"/>